<dbReference type="Proteomes" id="UP000827092">
    <property type="component" value="Unassembled WGS sequence"/>
</dbReference>
<dbReference type="AlphaFoldDB" id="A0AAV6TVC1"/>
<evidence type="ECO:0000313" key="2">
    <source>
        <dbReference type="Proteomes" id="UP000827092"/>
    </source>
</evidence>
<organism evidence="1 2">
    <name type="scientific">Oedothorax gibbosus</name>
    <dbReference type="NCBI Taxonomy" id="931172"/>
    <lineage>
        <taxon>Eukaryota</taxon>
        <taxon>Metazoa</taxon>
        <taxon>Ecdysozoa</taxon>
        <taxon>Arthropoda</taxon>
        <taxon>Chelicerata</taxon>
        <taxon>Arachnida</taxon>
        <taxon>Araneae</taxon>
        <taxon>Araneomorphae</taxon>
        <taxon>Entelegynae</taxon>
        <taxon>Araneoidea</taxon>
        <taxon>Linyphiidae</taxon>
        <taxon>Erigoninae</taxon>
        <taxon>Oedothorax</taxon>
    </lineage>
</organism>
<gene>
    <name evidence="1" type="ORF">JTE90_010154</name>
</gene>
<sequence>MPFEILIGFFEASERNFDFYSHKVINLKYSDEMDNRRKRVRKRHFDEEESEEVILKGEEKFRIGTYFTIIGKLLTKLRKRLEAYERIGSLFGFLTTFPSKNADEIKDDDRSFVRAYSSDVEPDFPDEMIHFKSFISQFNEFKNTTTVPAS</sequence>
<comment type="caution">
    <text evidence="1">The sequence shown here is derived from an EMBL/GenBank/DDBJ whole genome shotgun (WGS) entry which is preliminary data.</text>
</comment>
<reference evidence="1 2" key="1">
    <citation type="journal article" date="2022" name="Nat. Ecol. Evol.">
        <title>A masculinizing supergene underlies an exaggerated male reproductive morph in a spider.</title>
        <authorList>
            <person name="Hendrickx F."/>
            <person name="De Corte Z."/>
            <person name="Sonet G."/>
            <person name="Van Belleghem S.M."/>
            <person name="Kostlbacher S."/>
            <person name="Vangestel C."/>
        </authorList>
    </citation>
    <scope>NUCLEOTIDE SEQUENCE [LARGE SCALE GENOMIC DNA]</scope>
    <source>
        <strain evidence="1">W744_W776</strain>
    </source>
</reference>
<proteinExistence type="predicted"/>
<dbReference type="EMBL" id="JAFNEN010000964">
    <property type="protein sequence ID" value="KAG8175679.1"/>
    <property type="molecule type" value="Genomic_DNA"/>
</dbReference>
<accession>A0AAV6TVC1</accession>
<keyword evidence="2" id="KW-1185">Reference proteome</keyword>
<name>A0AAV6TVC1_9ARAC</name>
<protein>
    <submittedName>
        <fullName evidence="1">Uncharacterized protein</fullName>
    </submittedName>
</protein>
<evidence type="ECO:0000313" key="1">
    <source>
        <dbReference type="EMBL" id="KAG8175679.1"/>
    </source>
</evidence>